<evidence type="ECO:0000313" key="1">
    <source>
        <dbReference type="EMBL" id="KAK2195811.1"/>
    </source>
</evidence>
<proteinExistence type="predicted"/>
<protein>
    <submittedName>
        <fullName evidence="1">Uncharacterized protein</fullName>
    </submittedName>
</protein>
<dbReference type="Proteomes" id="UP001214638">
    <property type="component" value="Unassembled WGS sequence"/>
</dbReference>
<evidence type="ECO:0000313" key="2">
    <source>
        <dbReference type="Proteomes" id="UP001214638"/>
    </source>
</evidence>
<dbReference type="GeneID" id="94336704"/>
<gene>
    <name evidence="1" type="ORF">BdWA1_002406</name>
</gene>
<reference evidence="1" key="1">
    <citation type="journal article" date="2023" name="Nat. Microbiol.">
        <title>Babesia duncani multi-omics identifies virulence factors and drug targets.</title>
        <authorList>
            <person name="Singh P."/>
            <person name="Lonardi S."/>
            <person name="Liang Q."/>
            <person name="Vydyam P."/>
            <person name="Khabirova E."/>
            <person name="Fang T."/>
            <person name="Gihaz S."/>
            <person name="Thekkiniath J."/>
            <person name="Munshi M."/>
            <person name="Abel S."/>
            <person name="Ciampossin L."/>
            <person name="Batugedara G."/>
            <person name="Gupta M."/>
            <person name="Lu X.M."/>
            <person name="Lenz T."/>
            <person name="Chakravarty S."/>
            <person name="Cornillot E."/>
            <person name="Hu Y."/>
            <person name="Ma W."/>
            <person name="Gonzalez L.M."/>
            <person name="Sanchez S."/>
            <person name="Estrada K."/>
            <person name="Sanchez-Flores A."/>
            <person name="Montero E."/>
            <person name="Harb O.S."/>
            <person name="Le Roch K.G."/>
            <person name="Mamoun C.B."/>
        </authorList>
    </citation>
    <scope>NUCLEOTIDE SEQUENCE</scope>
    <source>
        <strain evidence="1">WA1</strain>
    </source>
</reference>
<organism evidence="1 2">
    <name type="scientific">Babesia duncani</name>
    <dbReference type="NCBI Taxonomy" id="323732"/>
    <lineage>
        <taxon>Eukaryota</taxon>
        <taxon>Sar</taxon>
        <taxon>Alveolata</taxon>
        <taxon>Apicomplexa</taxon>
        <taxon>Aconoidasida</taxon>
        <taxon>Piroplasmida</taxon>
        <taxon>Babesiidae</taxon>
        <taxon>Babesia</taxon>
    </lineage>
</organism>
<sequence>MKFATLFKLQLFTYLKLQDIIHKVRVKYCRSFLLEVFKKTLHYGVVLWFGIFLHAMKHPRTCEDERIIHYVQEVLIPLNINDITARLHRWAFNNDQEFVSIYNINKQEKGWSKFQFNIRGNLSTRL</sequence>
<dbReference type="AlphaFoldDB" id="A0AAD9PJ64"/>
<dbReference type="KEGG" id="bdw:94336704"/>
<dbReference type="RefSeq" id="XP_067802654.1">
    <property type="nucleotide sequence ID" value="XM_067947432.1"/>
</dbReference>
<dbReference type="EMBL" id="JALLKP010000003">
    <property type="protein sequence ID" value="KAK2195811.1"/>
    <property type="molecule type" value="Genomic_DNA"/>
</dbReference>
<keyword evidence="2" id="KW-1185">Reference proteome</keyword>
<comment type="caution">
    <text evidence="1">The sequence shown here is derived from an EMBL/GenBank/DDBJ whole genome shotgun (WGS) entry which is preliminary data.</text>
</comment>
<accession>A0AAD9PJ64</accession>
<name>A0AAD9PJ64_9APIC</name>